<proteinExistence type="predicted"/>
<evidence type="ECO:0000313" key="2">
    <source>
        <dbReference type="EMBL" id="KDO28876.1"/>
    </source>
</evidence>
<name>A0A067CQR8_SAPPC</name>
<dbReference type="EMBL" id="KK583209">
    <property type="protein sequence ID" value="KDO28876.1"/>
    <property type="molecule type" value="Genomic_DNA"/>
</dbReference>
<feature type="chain" id="PRO_5005157908" description="Secreted protein" evidence="1">
    <location>
        <begin position="18"/>
        <end position="295"/>
    </location>
</feature>
<evidence type="ECO:0000256" key="1">
    <source>
        <dbReference type="SAM" id="SignalP"/>
    </source>
</evidence>
<evidence type="ECO:0000313" key="3">
    <source>
        <dbReference type="Proteomes" id="UP000030745"/>
    </source>
</evidence>
<keyword evidence="3" id="KW-1185">Reference proteome</keyword>
<feature type="signal peptide" evidence="1">
    <location>
        <begin position="1"/>
        <end position="17"/>
    </location>
</feature>
<organism evidence="2 3">
    <name type="scientific">Saprolegnia parasitica (strain CBS 223.65)</name>
    <dbReference type="NCBI Taxonomy" id="695850"/>
    <lineage>
        <taxon>Eukaryota</taxon>
        <taxon>Sar</taxon>
        <taxon>Stramenopiles</taxon>
        <taxon>Oomycota</taxon>
        <taxon>Saprolegniomycetes</taxon>
        <taxon>Saprolegniales</taxon>
        <taxon>Saprolegniaceae</taxon>
        <taxon>Saprolegnia</taxon>
    </lineage>
</organism>
<protein>
    <recommendedName>
        <fullName evidence="4">Secreted protein</fullName>
    </recommendedName>
</protein>
<evidence type="ECO:0008006" key="4">
    <source>
        <dbReference type="Google" id="ProtNLM"/>
    </source>
</evidence>
<dbReference type="KEGG" id="spar:SPRG_05747"/>
<dbReference type="RefSeq" id="XP_012200421.1">
    <property type="nucleotide sequence ID" value="XM_012345031.1"/>
</dbReference>
<dbReference type="AlphaFoldDB" id="A0A067CQR8"/>
<reference evidence="2 3" key="1">
    <citation type="journal article" date="2013" name="PLoS Genet.">
        <title>Distinctive expansion of potential virulence genes in the genome of the oomycete fish pathogen Saprolegnia parasitica.</title>
        <authorList>
            <person name="Jiang R.H."/>
            <person name="de Bruijn I."/>
            <person name="Haas B.J."/>
            <person name="Belmonte R."/>
            <person name="Lobach L."/>
            <person name="Christie J."/>
            <person name="van den Ackerveken G."/>
            <person name="Bottin A."/>
            <person name="Bulone V."/>
            <person name="Diaz-Moreno S.M."/>
            <person name="Dumas B."/>
            <person name="Fan L."/>
            <person name="Gaulin E."/>
            <person name="Govers F."/>
            <person name="Grenville-Briggs L.J."/>
            <person name="Horner N.R."/>
            <person name="Levin J.Z."/>
            <person name="Mammella M."/>
            <person name="Meijer H.J."/>
            <person name="Morris P."/>
            <person name="Nusbaum C."/>
            <person name="Oome S."/>
            <person name="Phillips A.J."/>
            <person name="van Rooyen D."/>
            <person name="Rzeszutek E."/>
            <person name="Saraiva M."/>
            <person name="Secombes C.J."/>
            <person name="Seidl M.F."/>
            <person name="Snel B."/>
            <person name="Stassen J.H."/>
            <person name="Sykes S."/>
            <person name="Tripathy S."/>
            <person name="van den Berg H."/>
            <person name="Vega-Arreguin J.C."/>
            <person name="Wawra S."/>
            <person name="Young S.K."/>
            <person name="Zeng Q."/>
            <person name="Dieguez-Uribeondo J."/>
            <person name="Russ C."/>
            <person name="Tyler B.M."/>
            <person name="van West P."/>
        </authorList>
    </citation>
    <scope>NUCLEOTIDE SEQUENCE [LARGE SCALE GENOMIC DNA]</scope>
    <source>
        <strain evidence="2 3">CBS 223.65</strain>
    </source>
</reference>
<dbReference type="VEuPathDB" id="FungiDB:SPRG_05747"/>
<gene>
    <name evidence="2" type="ORF">SPRG_05747</name>
</gene>
<sequence length="295" mass="30841">MQLILATALSIVSFASAAPCTSAEFNSINETYATTLTAACATSLKMSTSATISTAMGDPYGFCQPACATDLNNLSSGIAICDGTAPEVAIVAQFRQMCTDLANPTMNGGKCTTSDMILHESIKTMCASATCTAFLSSMEKQTPNCIMEDDTPKNSMSLKTMFQMSYGCTPAAVGAQCSLIDMVNFQTAAAAPVWANCSTFLKLPQGTTIDKVMPDEDATATSLPAGFCNSTCPQYLLSLMQSLPSCTSGGKNVSDPSVIYTLCPNVKPNKSGASTLSVFLWSYVVVLVTAVATLF</sequence>
<dbReference type="Proteomes" id="UP000030745">
    <property type="component" value="Unassembled WGS sequence"/>
</dbReference>
<keyword evidence="1" id="KW-0732">Signal</keyword>
<dbReference type="GeneID" id="24128130"/>
<accession>A0A067CQR8</accession>